<feature type="chain" id="PRO_5030531548" description="Glycine-rich protein" evidence="1">
    <location>
        <begin position="23"/>
        <end position="69"/>
    </location>
</feature>
<evidence type="ECO:0000313" key="2">
    <source>
        <dbReference type="EnsemblPlants" id="cds.novel_model_1820_5bd9a17a.1.5bd9b136"/>
    </source>
</evidence>
<dbReference type="EnsemblPlants" id="novel_model_1820_5bd9a17a.1.5bd9b136">
    <property type="protein sequence ID" value="cds.novel_model_1820_5bd9a17a.1.5bd9b136"/>
    <property type="gene ID" value="novel_gene_998_5bd9a17a"/>
</dbReference>
<reference evidence="2" key="1">
    <citation type="submission" date="2018-11" db="EMBL/GenBank/DDBJ databases">
        <authorList>
            <person name="Grassa J C."/>
        </authorList>
    </citation>
    <scope>NUCLEOTIDE SEQUENCE [LARGE SCALE GENOMIC DNA]</scope>
</reference>
<keyword evidence="3" id="KW-1185">Reference proteome</keyword>
<dbReference type="Proteomes" id="UP000596661">
    <property type="component" value="Chromosome 2"/>
</dbReference>
<evidence type="ECO:0000313" key="3">
    <source>
        <dbReference type="Proteomes" id="UP000596661"/>
    </source>
</evidence>
<evidence type="ECO:0008006" key="4">
    <source>
        <dbReference type="Google" id="ProtNLM"/>
    </source>
</evidence>
<evidence type="ECO:0000256" key="1">
    <source>
        <dbReference type="SAM" id="SignalP"/>
    </source>
</evidence>
<sequence length="69" mass="6565">MGSTKAIGVTFLILLLVDLSLAARSLKATKGGGGGGGRSGNGSGYGSGSGYGEGYGSGYGEGDNGDFSP</sequence>
<accession>A0A803QVB5</accession>
<name>A0A803QVB5_CANSA</name>
<gene>
    <name evidence="2" type="primary">LOC115704424</name>
</gene>
<feature type="signal peptide" evidence="1">
    <location>
        <begin position="1"/>
        <end position="22"/>
    </location>
</feature>
<dbReference type="EMBL" id="UZAU01000234">
    <property type="status" value="NOT_ANNOTATED_CDS"/>
    <property type="molecule type" value="Genomic_DNA"/>
</dbReference>
<protein>
    <recommendedName>
        <fullName evidence="4">Glycine-rich protein</fullName>
    </recommendedName>
</protein>
<keyword evidence="1" id="KW-0732">Signal</keyword>
<dbReference type="Gramene" id="novel_model_1820_5bd9a17a.1.5bd9b136">
    <property type="protein sequence ID" value="cds.novel_model_1820_5bd9a17a.1.5bd9b136"/>
    <property type="gene ID" value="novel_gene_998_5bd9a17a"/>
</dbReference>
<dbReference type="AlphaFoldDB" id="A0A803QVB5"/>
<organism evidence="2 3">
    <name type="scientific">Cannabis sativa</name>
    <name type="common">Hemp</name>
    <name type="synonym">Marijuana</name>
    <dbReference type="NCBI Taxonomy" id="3483"/>
    <lineage>
        <taxon>Eukaryota</taxon>
        <taxon>Viridiplantae</taxon>
        <taxon>Streptophyta</taxon>
        <taxon>Embryophyta</taxon>
        <taxon>Tracheophyta</taxon>
        <taxon>Spermatophyta</taxon>
        <taxon>Magnoliopsida</taxon>
        <taxon>eudicotyledons</taxon>
        <taxon>Gunneridae</taxon>
        <taxon>Pentapetalae</taxon>
        <taxon>rosids</taxon>
        <taxon>fabids</taxon>
        <taxon>Rosales</taxon>
        <taxon>Cannabaceae</taxon>
        <taxon>Cannabis</taxon>
    </lineage>
</organism>
<reference evidence="2" key="2">
    <citation type="submission" date="2021-03" db="UniProtKB">
        <authorList>
            <consortium name="EnsemblPlants"/>
        </authorList>
    </citation>
    <scope>IDENTIFICATION</scope>
</reference>
<proteinExistence type="predicted"/>